<feature type="transmembrane region" description="Helical" evidence="1">
    <location>
        <begin position="165"/>
        <end position="184"/>
    </location>
</feature>
<feature type="transmembrane region" description="Helical" evidence="1">
    <location>
        <begin position="221"/>
        <end position="236"/>
    </location>
</feature>
<evidence type="ECO:0000313" key="4">
    <source>
        <dbReference type="Proteomes" id="UP000198924"/>
    </source>
</evidence>
<dbReference type="RefSeq" id="WP_091715285.1">
    <property type="nucleotide sequence ID" value="NZ_FOSH01000017.1"/>
</dbReference>
<accession>A0A1I4B418</accession>
<feature type="transmembrane region" description="Helical" evidence="1">
    <location>
        <begin position="242"/>
        <end position="259"/>
    </location>
</feature>
<dbReference type="OrthoDB" id="9767863at2"/>
<feature type="transmembrane region" description="Helical" evidence="1">
    <location>
        <begin position="196"/>
        <end position="214"/>
    </location>
</feature>
<dbReference type="GO" id="GO:0009103">
    <property type="term" value="P:lipopolysaccharide biosynthetic process"/>
    <property type="evidence" value="ECO:0007669"/>
    <property type="project" value="TreeGrafter"/>
</dbReference>
<dbReference type="AlphaFoldDB" id="A0A1I4B418"/>
<keyword evidence="3" id="KW-0012">Acyltransferase</keyword>
<dbReference type="PANTHER" id="PTHR23028:SF53">
    <property type="entry name" value="ACYL_TRANSF_3 DOMAIN-CONTAINING PROTEIN"/>
    <property type="match status" value="1"/>
</dbReference>
<proteinExistence type="predicted"/>
<feature type="domain" description="Acyltransferase 3" evidence="2">
    <location>
        <begin position="24"/>
        <end position="330"/>
    </location>
</feature>
<feature type="transmembrane region" description="Helical" evidence="1">
    <location>
        <begin position="29"/>
        <end position="47"/>
    </location>
</feature>
<organism evidence="3 4">
    <name type="scientific">Methylophaga sulfidovorans</name>
    <dbReference type="NCBI Taxonomy" id="45496"/>
    <lineage>
        <taxon>Bacteria</taxon>
        <taxon>Pseudomonadati</taxon>
        <taxon>Pseudomonadota</taxon>
        <taxon>Gammaproteobacteria</taxon>
        <taxon>Thiotrichales</taxon>
        <taxon>Piscirickettsiaceae</taxon>
        <taxon>Methylophaga</taxon>
    </lineage>
</organism>
<evidence type="ECO:0000259" key="2">
    <source>
        <dbReference type="Pfam" id="PF01757"/>
    </source>
</evidence>
<feature type="transmembrane region" description="Helical" evidence="1">
    <location>
        <begin position="142"/>
        <end position="160"/>
    </location>
</feature>
<dbReference type="STRING" id="45496.SAMN04488079_1172"/>
<dbReference type="InterPro" id="IPR050879">
    <property type="entry name" value="Acyltransferase_3"/>
</dbReference>
<evidence type="ECO:0000313" key="3">
    <source>
        <dbReference type="EMBL" id="SFK62801.1"/>
    </source>
</evidence>
<dbReference type="PANTHER" id="PTHR23028">
    <property type="entry name" value="ACETYLTRANSFERASE"/>
    <property type="match status" value="1"/>
</dbReference>
<evidence type="ECO:0000256" key="1">
    <source>
        <dbReference type="SAM" id="Phobius"/>
    </source>
</evidence>
<dbReference type="GO" id="GO:0016747">
    <property type="term" value="F:acyltransferase activity, transferring groups other than amino-acyl groups"/>
    <property type="evidence" value="ECO:0007669"/>
    <property type="project" value="InterPro"/>
</dbReference>
<keyword evidence="1" id="KW-1133">Transmembrane helix</keyword>
<feature type="transmembrane region" description="Helical" evidence="1">
    <location>
        <begin position="280"/>
        <end position="302"/>
    </location>
</feature>
<dbReference type="GO" id="GO:0016020">
    <property type="term" value="C:membrane"/>
    <property type="evidence" value="ECO:0007669"/>
    <property type="project" value="TreeGrafter"/>
</dbReference>
<gene>
    <name evidence="3" type="ORF">SAMN04488079_1172</name>
</gene>
<feature type="transmembrane region" description="Helical" evidence="1">
    <location>
        <begin position="68"/>
        <end position="89"/>
    </location>
</feature>
<feature type="transmembrane region" description="Helical" evidence="1">
    <location>
        <begin position="314"/>
        <end position="336"/>
    </location>
</feature>
<name>A0A1I4B418_9GAMM</name>
<reference evidence="4" key="1">
    <citation type="submission" date="2016-10" db="EMBL/GenBank/DDBJ databases">
        <authorList>
            <person name="Varghese N."/>
            <person name="Submissions S."/>
        </authorList>
    </citation>
    <scope>NUCLEOTIDE SEQUENCE [LARGE SCALE GENOMIC DNA]</scope>
    <source>
        <strain evidence="4">DSM 11578</strain>
    </source>
</reference>
<keyword evidence="4" id="KW-1185">Reference proteome</keyword>
<dbReference type="InterPro" id="IPR002656">
    <property type="entry name" value="Acyl_transf_3_dom"/>
</dbReference>
<keyword evidence="3" id="KW-0378">Hydrolase</keyword>
<keyword evidence="3" id="KW-0808">Transferase</keyword>
<sequence>MGGSFCVLSSCSYFGGGPVFLSGRIGQEAVNAFMLASGFLIYFQASISKSYEGMTTFNGVKNFYIRRYFRIAPAYYVALIVTLFVAGYLGEAREGIAQILPHTMTSMERYYIEQPIKNLFFHLSFVFGLLPEYAFSTPLPDWSLGLEMQFYLIFPVLFIFLRKHFLIFIILSILVMQAILRISYHFDIHYPMPSFLPIKFHNFAAGMILAHLLLEGKNYSRIYSIFLVLITALIAYKLNRTLHISILFLFSWWWVCVPHNENNRLIKTIAAIFRHNSSKFLADISYSIYIFHLIFMLPFFAVALSNGKLDNSEWMISTTGLFVGVAIIAFFVYRFIELKGIHFGKSLEKRTQ</sequence>
<protein>
    <submittedName>
        <fullName evidence="3">Peptidoglycan/LPS O-acetylase OafA/YrhL, contains acyltransferase and SGNH-hydrolase domains</fullName>
    </submittedName>
</protein>
<dbReference type="Proteomes" id="UP000198924">
    <property type="component" value="Unassembled WGS sequence"/>
</dbReference>
<dbReference type="EMBL" id="FOSH01000017">
    <property type="protein sequence ID" value="SFK62801.1"/>
    <property type="molecule type" value="Genomic_DNA"/>
</dbReference>
<keyword evidence="1" id="KW-0812">Transmembrane</keyword>
<dbReference type="GO" id="GO:0016787">
    <property type="term" value="F:hydrolase activity"/>
    <property type="evidence" value="ECO:0007669"/>
    <property type="project" value="UniProtKB-KW"/>
</dbReference>
<dbReference type="Pfam" id="PF01757">
    <property type="entry name" value="Acyl_transf_3"/>
    <property type="match status" value="1"/>
</dbReference>
<keyword evidence="1" id="KW-0472">Membrane</keyword>